<evidence type="ECO:0000313" key="7">
    <source>
        <dbReference type="EMBL" id="AKV84238.1"/>
    </source>
</evidence>
<evidence type="ECO:0000313" key="8">
    <source>
        <dbReference type="Proteomes" id="UP000029084"/>
    </source>
</evidence>
<evidence type="ECO:0000313" key="6">
    <source>
        <dbReference type="EMBL" id="AKV82005.1"/>
    </source>
</evidence>
<accession>A0A088E4D2</accession>
<keyword evidence="1" id="KW-1133">Transmembrane helix</keyword>
<gene>
    <name evidence="2" type="ORF">HA72_0686</name>
    <name evidence="3" type="ORF">MsedA_0699</name>
    <name evidence="4" type="ORF">MsedB_0699</name>
    <name evidence="5" type="ORF">MsedC_0698</name>
    <name evidence="6" type="ORF">MsedD_0699</name>
    <name evidence="7" type="ORF">MsedE_0699</name>
</gene>
<evidence type="ECO:0000313" key="2">
    <source>
        <dbReference type="EMBL" id="AIM26848.1"/>
    </source>
</evidence>
<dbReference type="EMBL" id="CP012173">
    <property type="protein sequence ID" value="AKV77513.1"/>
    <property type="molecule type" value="Genomic_DNA"/>
</dbReference>
<dbReference type="EMBL" id="CP012176">
    <property type="protein sequence ID" value="AKV84238.1"/>
    <property type="molecule type" value="Genomic_DNA"/>
</dbReference>
<dbReference type="Proteomes" id="UP000062398">
    <property type="component" value="Chromosome"/>
</dbReference>
<evidence type="ECO:0000313" key="12">
    <source>
        <dbReference type="Proteomes" id="UP000062475"/>
    </source>
</evidence>
<name>A0A088E4D2_9CREN</name>
<reference evidence="7 9" key="3">
    <citation type="submission" date="2015-07" db="EMBL/GenBank/DDBJ databases">
        <title>Physiological, transcriptional responses and genome re-sequencing of acid resistant extremely thermoacidophilic Metallosphaera sedula SARC-M1.</title>
        <authorList>
            <person name="Ai C."/>
            <person name="McCarthy S."/>
            <person name="Eckrich V."/>
            <person name="Rudrappa D."/>
            <person name="Qiu G."/>
            <person name="Blum P."/>
        </authorList>
    </citation>
    <scope>NUCLEOTIDE SEQUENCE [LARGE SCALE GENOMIC DNA]</scope>
    <source>
        <strain evidence="7 9">SARC-M1</strain>
    </source>
</reference>
<protein>
    <submittedName>
        <fullName evidence="2">Uncharacterized protein</fullName>
    </submittedName>
</protein>
<dbReference type="EMBL" id="CP012172">
    <property type="protein sequence ID" value="AKV75273.1"/>
    <property type="molecule type" value="Genomic_DNA"/>
</dbReference>
<dbReference type="Proteomes" id="UP000029084">
    <property type="component" value="Chromosome"/>
</dbReference>
<dbReference type="OMA" id="KDWQVAG"/>
<dbReference type="Proteomes" id="UP000056255">
    <property type="component" value="Chromosome"/>
</dbReference>
<dbReference type="Proteomes" id="UP000062475">
    <property type="component" value="Chromosome"/>
</dbReference>
<dbReference type="OrthoDB" id="42930at2157"/>
<evidence type="ECO:0000313" key="4">
    <source>
        <dbReference type="EMBL" id="AKV77513.1"/>
    </source>
</evidence>
<evidence type="ECO:0000313" key="11">
    <source>
        <dbReference type="Proteomes" id="UP000062398"/>
    </source>
</evidence>
<feature type="transmembrane region" description="Helical" evidence="1">
    <location>
        <begin position="116"/>
        <end position="137"/>
    </location>
</feature>
<feature type="transmembrane region" description="Helical" evidence="1">
    <location>
        <begin position="59"/>
        <end position="78"/>
    </location>
</feature>
<reference evidence="2 8" key="1">
    <citation type="journal article" date="2014" name="J. Bacteriol.">
        <title>Role of an Archaeal PitA Transporter in the Copper and Arsenic Resistance of Metallosphaera sedula, an Extreme Thermoacidophile.</title>
        <authorList>
            <person name="McCarthy S."/>
            <person name="Ai C."/>
            <person name="Wheaton G."/>
            <person name="Tevatia R."/>
            <person name="Eckrich V."/>
            <person name="Kelly R."/>
            <person name="Blum P."/>
        </authorList>
    </citation>
    <scope>NUCLEOTIDE SEQUENCE [LARGE SCALE GENOMIC DNA]</scope>
    <source>
        <strain evidence="2 8">CuR1</strain>
    </source>
</reference>
<dbReference type="EMBL" id="CP012175">
    <property type="protein sequence ID" value="AKV82005.1"/>
    <property type="molecule type" value="Genomic_DNA"/>
</dbReference>
<evidence type="ECO:0000313" key="3">
    <source>
        <dbReference type="EMBL" id="AKV75273.1"/>
    </source>
</evidence>
<proteinExistence type="predicted"/>
<sequence precursor="true">MKDWQVAGVSLVLILLPVLPALANNFPAFLGASIVGFAMVLYLFWTYKPWSGKDNAVVSLYFTGIFSFGLALGVFFVLPLQPRLYGVVSVVESIPFFISFFFATREIWRALFKKDILYLADGYFAFVLTVLIGAIIGRFLHNFYELIVLYTGFLTMGFILMLYFRK</sequence>
<dbReference type="Proteomes" id="UP000061362">
    <property type="component" value="Chromosome"/>
</dbReference>
<feature type="transmembrane region" description="Helical" evidence="1">
    <location>
        <begin position="143"/>
        <end position="164"/>
    </location>
</feature>
<dbReference type="EMBL" id="CP008822">
    <property type="protein sequence ID" value="AIM26848.1"/>
    <property type="molecule type" value="Genomic_DNA"/>
</dbReference>
<dbReference type="Proteomes" id="UP000068832">
    <property type="component" value="Chromosome"/>
</dbReference>
<keyword evidence="1" id="KW-0812">Transmembrane</keyword>
<dbReference type="AlphaFoldDB" id="A0A088E4D2"/>
<feature type="transmembrane region" description="Helical" evidence="1">
    <location>
        <begin position="84"/>
        <end position="104"/>
    </location>
</feature>
<evidence type="ECO:0000256" key="1">
    <source>
        <dbReference type="SAM" id="Phobius"/>
    </source>
</evidence>
<evidence type="ECO:0000313" key="10">
    <source>
        <dbReference type="Proteomes" id="UP000061362"/>
    </source>
</evidence>
<dbReference type="PATRIC" id="fig|43687.5.peg.701"/>
<feature type="transmembrane region" description="Helical" evidence="1">
    <location>
        <begin position="30"/>
        <end position="47"/>
    </location>
</feature>
<evidence type="ECO:0000313" key="5">
    <source>
        <dbReference type="EMBL" id="AKV79760.1"/>
    </source>
</evidence>
<dbReference type="RefSeq" id="WP_012020648.1">
    <property type="nucleotide sequence ID" value="NZ_CP008822.1"/>
</dbReference>
<organism evidence="2 8">
    <name type="scientific">Metallosphaera sedula</name>
    <dbReference type="NCBI Taxonomy" id="43687"/>
    <lineage>
        <taxon>Archaea</taxon>
        <taxon>Thermoproteota</taxon>
        <taxon>Thermoprotei</taxon>
        <taxon>Sulfolobales</taxon>
        <taxon>Sulfolobaceae</taxon>
        <taxon>Metallosphaera</taxon>
    </lineage>
</organism>
<dbReference type="GeneID" id="91755139"/>
<evidence type="ECO:0000313" key="9">
    <source>
        <dbReference type="Proteomes" id="UP000056255"/>
    </source>
</evidence>
<dbReference type="EMBL" id="CP012174">
    <property type="protein sequence ID" value="AKV79760.1"/>
    <property type="molecule type" value="Genomic_DNA"/>
</dbReference>
<keyword evidence="1" id="KW-0472">Membrane</keyword>
<evidence type="ECO:0000313" key="13">
    <source>
        <dbReference type="Proteomes" id="UP000068832"/>
    </source>
</evidence>
<reference evidence="10 11" key="2">
    <citation type="journal article" date="2015" name="Genome Announc.">
        <title>Complete Genome Sequences of Evolved Arsenate-Resistant Metallosphaera sedula Strains.</title>
        <authorList>
            <person name="Ai C."/>
            <person name="McCarthy S."/>
            <person name="Schackwitz W."/>
            <person name="Martin J."/>
            <person name="Lipzen A."/>
            <person name="Blum P."/>
        </authorList>
    </citation>
    <scope>NUCLEOTIDE SEQUENCE [LARGE SCALE GENOMIC DNA]</scope>
    <source>
        <strain evidence="5 11">ARS120-1</strain>
        <strain evidence="6 10">ARS120-2</strain>
        <strain evidence="3 13">ARS50-1</strain>
        <strain evidence="4 12">ARS50-2</strain>
    </source>
</reference>